<evidence type="ECO:0000313" key="2">
    <source>
        <dbReference type="EMBL" id="ARN57315.1"/>
    </source>
</evidence>
<feature type="signal peptide" evidence="1">
    <location>
        <begin position="1"/>
        <end position="19"/>
    </location>
</feature>
<keyword evidence="1" id="KW-0732">Signal</keyword>
<dbReference type="NCBIfam" id="TIGR02595">
    <property type="entry name" value="PEP_CTERM"/>
    <property type="match status" value="1"/>
</dbReference>
<protein>
    <recommendedName>
        <fullName evidence="4">PEP-CTERM protein-sorting domain-containing protein</fullName>
    </recommendedName>
</protein>
<dbReference type="NCBIfam" id="NF033208">
    <property type="entry name" value="choice_anch_E"/>
    <property type="match status" value="1"/>
</dbReference>
<dbReference type="InterPro" id="IPR013424">
    <property type="entry name" value="Ice-binding_C"/>
</dbReference>
<dbReference type="EMBL" id="CP021023">
    <property type="protein sequence ID" value="ARN57315.1"/>
    <property type="molecule type" value="Genomic_DNA"/>
</dbReference>
<sequence length="228" mass="24398" precursor="true">MKKVLMVLAVVSVCSMAMALSVSNETTWTALPDETQVDLNLDKFDTSLGTLTGVTLEVRTKTLGAEVQLDNDSTEAQTGTGKVINTVTFNSTVSTVDSSFQAITGADISVNETQAFELDPTSGDPVGEFNVTTGDDYAEWVPGDIEKFVIQEIADAVWGQYEGTGEEFTLSFTPSMLTGATFDGENGHFEGSSPNAQAFAKVTYEYIPEPMTMALLGLGGLFVRRRSA</sequence>
<feature type="chain" id="PRO_5012732498" description="PEP-CTERM protein-sorting domain-containing protein" evidence="1">
    <location>
        <begin position="20"/>
        <end position="228"/>
    </location>
</feature>
<evidence type="ECO:0008006" key="4">
    <source>
        <dbReference type="Google" id="ProtNLM"/>
    </source>
</evidence>
<organism evidence="2 3">
    <name type="scientific">Sedimentisphaera salicampi</name>
    <dbReference type="NCBI Taxonomy" id="1941349"/>
    <lineage>
        <taxon>Bacteria</taxon>
        <taxon>Pseudomonadati</taxon>
        <taxon>Planctomycetota</taxon>
        <taxon>Phycisphaerae</taxon>
        <taxon>Sedimentisphaerales</taxon>
        <taxon>Sedimentisphaeraceae</taxon>
        <taxon>Sedimentisphaera</taxon>
    </lineage>
</organism>
<dbReference type="RefSeq" id="WP_085755963.1">
    <property type="nucleotide sequence ID" value="NZ_CP021023.1"/>
</dbReference>
<evidence type="ECO:0000256" key="1">
    <source>
        <dbReference type="SAM" id="SignalP"/>
    </source>
</evidence>
<dbReference type="KEGG" id="pbp:STSP1_01719"/>
<evidence type="ECO:0000313" key="3">
    <source>
        <dbReference type="Proteomes" id="UP000193334"/>
    </source>
</evidence>
<dbReference type="Proteomes" id="UP000193334">
    <property type="component" value="Chromosome"/>
</dbReference>
<reference evidence="3" key="1">
    <citation type="submission" date="2017-04" db="EMBL/GenBank/DDBJ databases">
        <title>Comparative genomics and description of representatives of a novel lineage of planctomycetes thriving in anoxic sediments.</title>
        <authorList>
            <person name="Spring S."/>
            <person name="Bunk B."/>
            <person name="Sproer C."/>
        </authorList>
    </citation>
    <scope>NUCLEOTIDE SEQUENCE [LARGE SCALE GENOMIC DNA]</scope>
    <source>
        <strain evidence="3">ST-PulAB-D4</strain>
    </source>
</reference>
<dbReference type="AlphaFoldDB" id="A0A1W6LNF5"/>
<accession>A0A1W6LNF5</accession>
<proteinExistence type="predicted"/>
<gene>
    <name evidence="2" type="ORF">STSP1_01719</name>
</gene>
<keyword evidence="3" id="KW-1185">Reference proteome</keyword>
<name>A0A1W6LNF5_9BACT</name>